<evidence type="ECO:0000313" key="5">
    <source>
        <dbReference type="Proteomes" id="UP001197492"/>
    </source>
</evidence>
<sequence length="262" mass="29003">MKKKYEALAISFLFVNLIYSHGVIHLQPSIGDEIVGMLYNLFHLFEYNTVIVPFGLSAFCFLIGMAGSFVMAICGIHSHSSISIFQGILSLIQGLLGAIVMTLFIHDRHLIEKELVGSLGTLTTITILVVLSNAILSVLVEMDVRNHIHLFDHALLKPLMSNLPLSTLFLGITLIAYAIMYFLPVNSICYMFGLNLVLLTGVLGCFSIGMSALLRRVNTLYMICGSLMVLICLFSFMRFHIIACLLTVISLIICIKNKPVKV</sequence>
<dbReference type="RefSeq" id="WP_217748306.1">
    <property type="nucleotide sequence ID" value="NZ_JAHOEB010000110.1"/>
</dbReference>
<feature type="transmembrane region" description="Helical" evidence="1">
    <location>
        <begin position="163"/>
        <end position="184"/>
    </location>
</feature>
<gene>
    <name evidence="2" type="ORF">KSV97_10690</name>
    <name evidence="3" type="ORF">KSW06_10720</name>
</gene>
<evidence type="ECO:0000313" key="2">
    <source>
        <dbReference type="EMBL" id="MBV3383666.1"/>
    </source>
</evidence>
<dbReference type="EMBL" id="JAHOEL010000110">
    <property type="protein sequence ID" value="MBV3393705.1"/>
    <property type="molecule type" value="Genomic_DNA"/>
</dbReference>
<evidence type="ECO:0000256" key="1">
    <source>
        <dbReference type="SAM" id="Phobius"/>
    </source>
</evidence>
<protein>
    <recommendedName>
        <fullName evidence="6">ABC 3 transport family protein</fullName>
    </recommendedName>
</protein>
<dbReference type="AlphaFoldDB" id="A0AAW4N0S0"/>
<evidence type="ECO:0000313" key="3">
    <source>
        <dbReference type="EMBL" id="MBV3393705.1"/>
    </source>
</evidence>
<keyword evidence="1" id="KW-0812">Transmembrane</keyword>
<keyword evidence="1" id="KW-1133">Transmembrane helix</keyword>
<evidence type="ECO:0008006" key="6">
    <source>
        <dbReference type="Google" id="ProtNLM"/>
    </source>
</evidence>
<reference evidence="2 5" key="1">
    <citation type="submission" date="2021-06" db="EMBL/GenBank/DDBJ databases">
        <title>Collection of gut derived symbiotic bacterial strains cultured from healthy donors.</title>
        <authorList>
            <person name="Lin H."/>
            <person name="Littmann E."/>
            <person name="Pamer E.G."/>
        </authorList>
    </citation>
    <scope>NUCLEOTIDE SEQUENCE</scope>
    <source>
        <strain evidence="3 5">MSK.21.70</strain>
        <strain evidence="2">MSK.21.82</strain>
    </source>
</reference>
<feature type="transmembrane region" description="Helical" evidence="1">
    <location>
        <begin position="190"/>
        <end position="213"/>
    </location>
</feature>
<evidence type="ECO:0000313" key="4">
    <source>
        <dbReference type="Proteomes" id="UP001196408"/>
    </source>
</evidence>
<keyword evidence="1" id="KW-0472">Membrane</keyword>
<feature type="transmembrane region" description="Helical" evidence="1">
    <location>
        <begin position="118"/>
        <end position="142"/>
    </location>
</feature>
<comment type="caution">
    <text evidence="2">The sequence shown here is derived from an EMBL/GenBank/DDBJ whole genome shotgun (WGS) entry which is preliminary data.</text>
</comment>
<feature type="transmembrane region" description="Helical" evidence="1">
    <location>
        <begin position="88"/>
        <end position="106"/>
    </location>
</feature>
<dbReference type="Proteomes" id="UP001196408">
    <property type="component" value="Unassembled WGS sequence"/>
</dbReference>
<feature type="transmembrane region" description="Helical" evidence="1">
    <location>
        <begin position="50"/>
        <end position="76"/>
    </location>
</feature>
<keyword evidence="5" id="KW-1185">Reference proteome</keyword>
<organism evidence="2 4">
    <name type="scientific">Catenibacterium mitsuokai</name>
    <dbReference type="NCBI Taxonomy" id="100886"/>
    <lineage>
        <taxon>Bacteria</taxon>
        <taxon>Bacillati</taxon>
        <taxon>Bacillota</taxon>
        <taxon>Erysipelotrichia</taxon>
        <taxon>Erysipelotrichales</taxon>
        <taxon>Coprobacillaceae</taxon>
        <taxon>Catenibacterium</taxon>
    </lineage>
</organism>
<dbReference type="EMBL" id="JAHOEF010000107">
    <property type="protein sequence ID" value="MBV3383666.1"/>
    <property type="molecule type" value="Genomic_DNA"/>
</dbReference>
<accession>A0AAW4N0S0</accession>
<feature type="transmembrane region" description="Helical" evidence="1">
    <location>
        <begin position="220"/>
        <end position="253"/>
    </location>
</feature>
<proteinExistence type="predicted"/>
<dbReference type="Proteomes" id="UP001197492">
    <property type="component" value="Unassembled WGS sequence"/>
</dbReference>
<name>A0AAW4N0S0_9FIRM</name>